<keyword evidence="13" id="KW-1185">Reference proteome</keyword>
<evidence type="ECO:0000256" key="3">
    <source>
        <dbReference type="ARBA" id="ARBA00022750"/>
    </source>
</evidence>
<dbReference type="Proteomes" id="UP000289340">
    <property type="component" value="Chromosome 20"/>
</dbReference>
<dbReference type="InterPro" id="IPR012337">
    <property type="entry name" value="RNaseH-like_sf"/>
</dbReference>
<dbReference type="FunFam" id="1.10.340.70:FF:000001">
    <property type="entry name" value="Retrovirus-related Pol polyprotein from transposon gypsy-like Protein"/>
    <property type="match status" value="1"/>
</dbReference>
<evidence type="ECO:0000256" key="8">
    <source>
        <dbReference type="ARBA" id="ARBA00022932"/>
    </source>
</evidence>
<comment type="caution">
    <text evidence="12">The sequence shown here is derived from an EMBL/GenBank/DDBJ whole genome shotgun (WGS) entry which is preliminary data.</text>
</comment>
<dbReference type="InterPro" id="IPR056924">
    <property type="entry name" value="SH3_Tf2-1"/>
</dbReference>
<dbReference type="PANTHER" id="PTHR37984:SF5">
    <property type="entry name" value="PROTEIN NYNRIN-LIKE"/>
    <property type="match status" value="1"/>
</dbReference>
<feature type="domain" description="Integrase catalytic" evidence="11">
    <location>
        <begin position="447"/>
        <end position="538"/>
    </location>
</feature>
<keyword evidence="10" id="KW-0233">DNA recombination</keyword>
<evidence type="ECO:0000256" key="9">
    <source>
        <dbReference type="ARBA" id="ARBA00023125"/>
    </source>
</evidence>
<evidence type="ECO:0000256" key="2">
    <source>
        <dbReference type="ARBA" id="ARBA00022723"/>
    </source>
</evidence>
<dbReference type="InterPro" id="IPR041588">
    <property type="entry name" value="Integrase_H2C2"/>
</dbReference>
<evidence type="ECO:0000256" key="4">
    <source>
        <dbReference type="ARBA" id="ARBA00022801"/>
    </source>
</evidence>
<dbReference type="SUPFAM" id="SSF53098">
    <property type="entry name" value="Ribonuclease H-like"/>
    <property type="match status" value="1"/>
</dbReference>
<dbReference type="GO" id="GO:0015074">
    <property type="term" value="P:DNA integration"/>
    <property type="evidence" value="ECO:0007669"/>
    <property type="project" value="UniProtKB-KW"/>
</dbReference>
<keyword evidence="8" id="KW-0239">DNA-directed DNA polymerase</keyword>
<protein>
    <submittedName>
        <fullName evidence="12">Transposon Tf2-8 polyprotein</fullName>
    </submittedName>
</protein>
<keyword evidence="3" id="KW-0064">Aspartyl protease</keyword>
<dbReference type="GO" id="GO:0046872">
    <property type="term" value="F:metal ion binding"/>
    <property type="evidence" value="ECO:0007669"/>
    <property type="project" value="UniProtKB-KW"/>
</dbReference>
<dbReference type="AlphaFoldDB" id="A0A445F0P9"/>
<dbReference type="InterPro" id="IPR032675">
    <property type="entry name" value="LRR_dom_sf"/>
</dbReference>
<keyword evidence="5" id="KW-0460">Magnesium</keyword>
<dbReference type="InterPro" id="IPR056789">
    <property type="entry name" value="LRR_R13L1-DRL21"/>
</dbReference>
<keyword evidence="8" id="KW-0548">Nucleotidyltransferase</keyword>
<dbReference type="EMBL" id="QZWG01000020">
    <property type="protein sequence ID" value="RZB42391.1"/>
    <property type="molecule type" value="Genomic_DNA"/>
</dbReference>
<sequence length="1146" mass="132503">MGKTLLWVSGPQNSHLMGMRSSRPELDYTLDAVEDMLTNRDETFKVIRKKLLKAQATMKKVADTKRREEDINWRLGTRETQASQKFLAKRLYDTRGKLAKRFFGPFKVVERIGPVTYRLQLPDTARIHLFFIILAEESISSKFLGGVGAMRHLGRLESLRQEYHLRTRLTVVSSFPSLESLEFEDMPKWQEWLPFEMPQTIRAVRSFWALRVRFYRSAIGAVDHYAQFQWTVTAQIAFDHLKWALSEASYLLGHRFLIITDHRSLKELLTQAIQTPEQHTYLARLMGYDYQIIYRSGTHNQVADALSRLPETASSSMMTLSVPCLTFISELHQQLEAHPAYVAHHKAIREYPSAHPHFTITNDLVLHKKRIWLPREFAMIPTLLTEYHCTPTGGHMGIAKTLARVTENFHWPGIREDVIRHVSQCLNCQQTKYETKKSASLLCPLPVPYRPWEDLSLDFITGLPSYHGNTVILVVVDRFSKGIHLGMLPTSHTAHTVATLFMEIVGKIHGLPRSLVSDRDPLFTEVMNRVVEQYLRAFVNGKPKTWGKLLLWVEWSHNTSWNAATGATPYEITFGRQPFNFPDYLTGSSKLDAVEDMLTNRDETFKVIRKKLLKAQATMKKVADTKRREEEYQIGDWVLVKLRPRRQFLAKDLTDTRGKLAKRFFGPFKVVERIGPVTYRLQLPDTARIHPFFHYSLLKRFQGNPEFPNIEHLLQVLGRCWCNETSWEDWESLRQEYHLEDKVILQGPPDDSSSNTGDIISSKDEDVTVATTGVHQANKELPQPIGNLVNLRHLDISYTNFPEMATQLCRLQDLRTLTVFIVGKQDGLSIRDLRKFPYLLGKLSILNLQNVVNPVDAFRANLKNKEQIEELMLEWGSNPQDPQIEKDSLMLVSDCNNCLLLPPFGQLPSLKELVIKRMKMVKTVGYEFYGSNAGSQLFHPFPSLESLEFEDMPKWQEWLPFESEGRNFPFPCLKRLYLHKCPQLRGTLPNYLPSLTNVSFSECNQLVPNLSDVHWNISIEKVRIFIPQYMAQIHITSKAKNMEKLSFLDILFICLFPCPSRALYPFYSKLGSNYYSRWRSSFQISCFIVTDCEKLRSLPDQIDLPALEHLDLSGLPKLDCPQGVFLPVYDHFTLMFEYYQLCLDKS</sequence>
<proteinExistence type="predicted"/>
<dbReference type="SUPFAM" id="SSF52047">
    <property type="entry name" value="RNI-like"/>
    <property type="match status" value="1"/>
</dbReference>
<gene>
    <name evidence="12" type="ORF">D0Y65_053113</name>
</gene>
<dbReference type="InterPro" id="IPR036397">
    <property type="entry name" value="RNaseH_sf"/>
</dbReference>
<dbReference type="GO" id="GO:0003964">
    <property type="term" value="F:RNA-directed DNA polymerase activity"/>
    <property type="evidence" value="ECO:0007669"/>
    <property type="project" value="UniProtKB-KW"/>
</dbReference>
<dbReference type="InterPro" id="IPR001584">
    <property type="entry name" value="Integrase_cat-core"/>
</dbReference>
<evidence type="ECO:0000313" key="12">
    <source>
        <dbReference type="EMBL" id="RZB42391.1"/>
    </source>
</evidence>
<dbReference type="PANTHER" id="PTHR37984">
    <property type="entry name" value="PROTEIN CBG26694"/>
    <property type="match status" value="1"/>
</dbReference>
<dbReference type="Gene3D" id="3.80.10.10">
    <property type="entry name" value="Ribonuclease Inhibitor"/>
    <property type="match status" value="1"/>
</dbReference>
<dbReference type="InterPro" id="IPR050951">
    <property type="entry name" value="Retrovirus_Pol_polyprotein"/>
</dbReference>
<dbReference type="GO" id="GO:0004190">
    <property type="term" value="F:aspartic-type endopeptidase activity"/>
    <property type="evidence" value="ECO:0007669"/>
    <property type="project" value="UniProtKB-KW"/>
</dbReference>
<keyword evidence="2" id="KW-0479">Metal-binding</keyword>
<dbReference type="GO" id="GO:0003887">
    <property type="term" value="F:DNA-directed DNA polymerase activity"/>
    <property type="evidence" value="ECO:0007669"/>
    <property type="project" value="UniProtKB-KW"/>
</dbReference>
<keyword evidence="9" id="KW-0238">DNA-binding</keyword>
<dbReference type="SUPFAM" id="SSF56672">
    <property type="entry name" value="DNA/RNA polymerases"/>
    <property type="match status" value="1"/>
</dbReference>
<keyword evidence="8" id="KW-0808">Transferase</keyword>
<keyword evidence="6" id="KW-0229">DNA integration</keyword>
<dbReference type="GO" id="GO:0006508">
    <property type="term" value="P:proteolysis"/>
    <property type="evidence" value="ECO:0007669"/>
    <property type="project" value="UniProtKB-KW"/>
</dbReference>
<dbReference type="Gene3D" id="3.30.420.10">
    <property type="entry name" value="Ribonuclease H-like superfamily/Ribonuclease H"/>
    <property type="match status" value="2"/>
</dbReference>
<evidence type="ECO:0000256" key="5">
    <source>
        <dbReference type="ARBA" id="ARBA00022842"/>
    </source>
</evidence>
<dbReference type="GO" id="GO:0003677">
    <property type="term" value="F:DNA binding"/>
    <property type="evidence" value="ECO:0007669"/>
    <property type="project" value="UniProtKB-KW"/>
</dbReference>
<evidence type="ECO:0000256" key="1">
    <source>
        <dbReference type="ARBA" id="ARBA00022670"/>
    </source>
</evidence>
<keyword evidence="7" id="KW-0695">RNA-directed DNA polymerase</keyword>
<organism evidence="12 13">
    <name type="scientific">Glycine soja</name>
    <name type="common">Wild soybean</name>
    <dbReference type="NCBI Taxonomy" id="3848"/>
    <lineage>
        <taxon>Eukaryota</taxon>
        <taxon>Viridiplantae</taxon>
        <taxon>Streptophyta</taxon>
        <taxon>Embryophyta</taxon>
        <taxon>Tracheophyta</taxon>
        <taxon>Spermatophyta</taxon>
        <taxon>Magnoliopsida</taxon>
        <taxon>eudicotyledons</taxon>
        <taxon>Gunneridae</taxon>
        <taxon>Pentapetalae</taxon>
        <taxon>rosids</taxon>
        <taxon>fabids</taxon>
        <taxon>Fabales</taxon>
        <taxon>Fabaceae</taxon>
        <taxon>Papilionoideae</taxon>
        <taxon>50 kb inversion clade</taxon>
        <taxon>NPAAA clade</taxon>
        <taxon>indigoferoid/millettioid clade</taxon>
        <taxon>Phaseoleae</taxon>
        <taxon>Glycine</taxon>
        <taxon>Glycine subgen. Soja</taxon>
    </lineage>
</organism>
<dbReference type="PROSITE" id="PS50994">
    <property type="entry name" value="INTEGRASE"/>
    <property type="match status" value="1"/>
</dbReference>
<keyword evidence="4" id="KW-0378">Hydrolase</keyword>
<dbReference type="Pfam" id="PF24626">
    <property type="entry name" value="SH3_Tf2-1"/>
    <property type="match status" value="2"/>
</dbReference>
<dbReference type="Pfam" id="PF25019">
    <property type="entry name" value="LRR_R13L1-DRL21"/>
    <property type="match status" value="1"/>
</dbReference>
<accession>A0A445F0P9</accession>
<evidence type="ECO:0000256" key="10">
    <source>
        <dbReference type="ARBA" id="ARBA00023172"/>
    </source>
</evidence>
<dbReference type="Gene3D" id="1.10.340.70">
    <property type="match status" value="1"/>
</dbReference>
<name>A0A445F0P9_GLYSO</name>
<dbReference type="InterPro" id="IPR043502">
    <property type="entry name" value="DNA/RNA_pol_sf"/>
</dbReference>
<keyword evidence="1" id="KW-0645">Protease</keyword>
<evidence type="ECO:0000313" key="13">
    <source>
        <dbReference type="Proteomes" id="UP000289340"/>
    </source>
</evidence>
<dbReference type="Pfam" id="PF17921">
    <property type="entry name" value="Integrase_H2C2"/>
    <property type="match status" value="1"/>
</dbReference>
<dbReference type="GO" id="GO:0006310">
    <property type="term" value="P:DNA recombination"/>
    <property type="evidence" value="ECO:0007669"/>
    <property type="project" value="UniProtKB-KW"/>
</dbReference>
<evidence type="ECO:0000256" key="7">
    <source>
        <dbReference type="ARBA" id="ARBA00022918"/>
    </source>
</evidence>
<evidence type="ECO:0000256" key="6">
    <source>
        <dbReference type="ARBA" id="ARBA00022908"/>
    </source>
</evidence>
<evidence type="ECO:0000259" key="11">
    <source>
        <dbReference type="PROSITE" id="PS50994"/>
    </source>
</evidence>
<reference evidence="12 13" key="1">
    <citation type="submission" date="2018-09" db="EMBL/GenBank/DDBJ databases">
        <title>A high-quality reference genome of wild soybean provides a powerful tool to mine soybean genomes.</title>
        <authorList>
            <person name="Xie M."/>
            <person name="Chung C.Y.L."/>
            <person name="Li M.-W."/>
            <person name="Wong F.-L."/>
            <person name="Chan T.-F."/>
            <person name="Lam H.-M."/>
        </authorList>
    </citation>
    <scope>NUCLEOTIDE SEQUENCE [LARGE SCALE GENOMIC DNA]</scope>
    <source>
        <strain evidence="13">cv. W05</strain>
        <tissue evidence="12">Hypocotyl of etiolated seedlings</tissue>
    </source>
</reference>